<dbReference type="InterPro" id="IPR013528">
    <property type="entry name" value="HMG_CoA_synth_N"/>
</dbReference>
<keyword evidence="2 5" id="KW-0808">Transferase</keyword>
<evidence type="ECO:0000256" key="3">
    <source>
        <dbReference type="PIRSR" id="PIRSR610122-1"/>
    </source>
</evidence>
<dbReference type="NCBIfam" id="TIGR01833">
    <property type="entry name" value="HMG-CoA-S_euk"/>
    <property type="match status" value="1"/>
</dbReference>
<dbReference type="FunFam" id="3.40.47.10:FF:000008">
    <property type="entry name" value="3-hydroxy-3-methylglutaryl coenzyme A synthase"/>
    <property type="match status" value="1"/>
</dbReference>
<proteinExistence type="inferred from homology"/>
<evidence type="ECO:0000259" key="7">
    <source>
        <dbReference type="Pfam" id="PF08540"/>
    </source>
</evidence>
<reference evidence="8" key="1">
    <citation type="submission" date="2015-04" db="EMBL/GenBank/DDBJ databases">
        <title>The genome sequence of the plant pathogenic Rhizarian Plasmodiophora brassicae reveals insights in its biotrophic life cycle and the origin of chitin synthesis.</title>
        <authorList>
            <person name="Schwelm A."/>
            <person name="Fogelqvist J."/>
            <person name="Knaust A."/>
            <person name="Julke S."/>
            <person name="Lilja T."/>
            <person name="Dhandapani V."/>
            <person name="Bonilla-Rosso G."/>
            <person name="Karlsson M."/>
            <person name="Shevchenko A."/>
            <person name="Choi S.R."/>
            <person name="Kim H.G."/>
            <person name="Park J.Y."/>
            <person name="Lim Y.P."/>
            <person name="Ludwig-Muller J."/>
            <person name="Dixelius C."/>
        </authorList>
    </citation>
    <scope>NUCLEOTIDE SEQUENCE</scope>
    <source>
        <tissue evidence="8">Potato root galls</tissue>
    </source>
</reference>
<comment type="catalytic activity">
    <reaction evidence="5">
        <text>acetoacetyl-CoA + acetyl-CoA + H2O = (3S)-3-hydroxy-3-methylglutaryl-CoA + CoA + H(+)</text>
        <dbReference type="Rhea" id="RHEA:10188"/>
        <dbReference type="ChEBI" id="CHEBI:15377"/>
        <dbReference type="ChEBI" id="CHEBI:15378"/>
        <dbReference type="ChEBI" id="CHEBI:43074"/>
        <dbReference type="ChEBI" id="CHEBI:57286"/>
        <dbReference type="ChEBI" id="CHEBI:57287"/>
        <dbReference type="ChEBI" id="CHEBI:57288"/>
        <dbReference type="EC" id="2.3.3.10"/>
    </reaction>
</comment>
<feature type="active site" description="Proton donor/acceptor" evidence="3">
    <location>
        <position position="87"/>
    </location>
</feature>
<name>A0A0H5R8R5_9EUKA</name>
<dbReference type="PANTHER" id="PTHR43323:SF2">
    <property type="entry name" value="HYDROXYMETHYLGLUTARYL-COA SYNTHASE"/>
    <property type="match status" value="1"/>
</dbReference>
<dbReference type="GO" id="GO:0010142">
    <property type="term" value="P:farnesyl diphosphate biosynthetic process, mevalonate pathway"/>
    <property type="evidence" value="ECO:0007669"/>
    <property type="project" value="InterPro"/>
</dbReference>
<evidence type="ECO:0000259" key="6">
    <source>
        <dbReference type="Pfam" id="PF01154"/>
    </source>
</evidence>
<comment type="pathway">
    <text evidence="5">Metabolic intermediate biosynthesis; (R)-mevalonate biosynthesis; (R)-mevalonate from acetyl-CoA: step 2/3.</text>
</comment>
<evidence type="ECO:0000313" key="8">
    <source>
        <dbReference type="EMBL" id="CRZ10518.1"/>
    </source>
</evidence>
<dbReference type="CDD" id="cd00827">
    <property type="entry name" value="init_cond_enzymes"/>
    <property type="match status" value="1"/>
</dbReference>
<dbReference type="AlphaFoldDB" id="A0A0H5R8R5"/>
<feature type="binding site" evidence="4">
    <location>
        <position position="211"/>
    </location>
    <ligand>
        <name>CoA</name>
        <dbReference type="ChEBI" id="CHEBI:57287"/>
    </ligand>
</feature>
<organism evidence="8">
    <name type="scientific">Spongospora subterranea</name>
    <dbReference type="NCBI Taxonomy" id="70186"/>
    <lineage>
        <taxon>Eukaryota</taxon>
        <taxon>Sar</taxon>
        <taxon>Rhizaria</taxon>
        <taxon>Endomyxa</taxon>
        <taxon>Phytomyxea</taxon>
        <taxon>Plasmodiophorida</taxon>
        <taxon>Plasmodiophoridae</taxon>
        <taxon>Spongospora</taxon>
    </lineage>
</organism>
<dbReference type="Pfam" id="PF01154">
    <property type="entry name" value="HMG_CoA_synt_N"/>
    <property type="match status" value="1"/>
</dbReference>
<feature type="domain" description="Hydroxymethylglutaryl-coenzyme A synthase N-terminal" evidence="6">
    <location>
        <begin position="7"/>
        <end position="177"/>
    </location>
</feature>
<keyword evidence="5" id="KW-0443">Lipid metabolism</keyword>
<feature type="binding site" evidence="4">
    <location>
        <position position="256"/>
    </location>
    <ligand>
        <name>CoA</name>
        <dbReference type="ChEBI" id="CHEBI:57287"/>
    </ligand>
</feature>
<feature type="active site" description="Acyl-thioester intermediate" evidence="3">
    <location>
        <position position="120"/>
    </location>
</feature>
<dbReference type="GO" id="GO:0006084">
    <property type="term" value="P:acetyl-CoA metabolic process"/>
    <property type="evidence" value="ECO:0007669"/>
    <property type="project" value="InterPro"/>
</dbReference>
<dbReference type="InterPro" id="IPR010122">
    <property type="entry name" value="HMG_CoA_synthase_euk"/>
</dbReference>
<dbReference type="PANTHER" id="PTHR43323">
    <property type="entry name" value="3-HYDROXY-3-METHYLGLUTARYL COENZYME A SYNTHASE"/>
    <property type="match status" value="1"/>
</dbReference>
<dbReference type="InterPro" id="IPR016039">
    <property type="entry name" value="Thiolase-like"/>
</dbReference>
<feature type="domain" description="Hydroxymethylglutaryl-coenzyme A synthase C-terminal" evidence="7">
    <location>
        <begin position="181"/>
        <end position="449"/>
    </location>
</feature>
<feature type="active site" description="Proton donor/acceptor" evidence="3">
    <location>
        <position position="251"/>
    </location>
</feature>
<dbReference type="GO" id="GO:0004421">
    <property type="term" value="F:hydroxymethylglutaryl-CoA synthase activity"/>
    <property type="evidence" value="ECO:0007669"/>
    <property type="project" value="UniProtKB-EC"/>
</dbReference>
<evidence type="ECO:0000256" key="4">
    <source>
        <dbReference type="PIRSR" id="PIRSR610122-2"/>
    </source>
</evidence>
<dbReference type="UniPathway" id="UPA00058">
    <property type="reaction ID" value="UER00102"/>
</dbReference>
<dbReference type="Gene3D" id="3.40.47.10">
    <property type="match status" value="1"/>
</dbReference>
<evidence type="ECO:0000256" key="1">
    <source>
        <dbReference type="ARBA" id="ARBA00007061"/>
    </source>
</evidence>
<dbReference type="EMBL" id="HACM01010076">
    <property type="protein sequence ID" value="CRZ10518.1"/>
    <property type="molecule type" value="Transcribed_RNA"/>
</dbReference>
<comment type="similarity">
    <text evidence="1 5">Belongs to the thiolase-like superfamily. HMG-CoA synthase family.</text>
</comment>
<dbReference type="InterPro" id="IPR013746">
    <property type="entry name" value="HMG_CoA_synt_C_dom"/>
</dbReference>
<dbReference type="EC" id="2.3.3.10" evidence="5"/>
<keyword evidence="5" id="KW-0752">Steroid biosynthesis</keyword>
<accession>A0A0H5R8R5</accession>
<dbReference type="Pfam" id="PF08540">
    <property type="entry name" value="HMG_CoA_synt_C"/>
    <property type="match status" value="1"/>
</dbReference>
<protein>
    <recommendedName>
        <fullName evidence="5">Hydroxymethylglutaryl-CoA synthase</fullName>
        <shortName evidence="5">HMG-CoA synthase</shortName>
        <ecNumber evidence="5">2.3.3.10</ecNumber>
    </recommendedName>
    <alternativeName>
        <fullName evidence="5">3-hydroxy-3-methylglutaryl coenzyme A synthase</fullName>
    </alternativeName>
</protein>
<evidence type="ECO:0000256" key="5">
    <source>
        <dbReference type="RuleBase" id="RU364071"/>
    </source>
</evidence>
<feature type="binding site" evidence="4">
    <location>
        <position position="260"/>
    </location>
    <ligand>
        <name>CoA</name>
        <dbReference type="ChEBI" id="CHEBI:57287"/>
    </ligand>
</feature>
<evidence type="ECO:0000256" key="2">
    <source>
        <dbReference type="ARBA" id="ARBA00022679"/>
    </source>
</evidence>
<dbReference type="SUPFAM" id="SSF53901">
    <property type="entry name" value="Thiolase-like"/>
    <property type="match status" value="2"/>
</dbReference>
<keyword evidence="5" id="KW-0753">Steroid metabolism</keyword>
<keyword evidence="5" id="KW-0756">Sterol biosynthesis</keyword>
<comment type="function">
    <text evidence="5">Catalyzes the condensation of acetyl-CoA with acetoacetyl-CoA to form HMG-CoA.</text>
</comment>
<keyword evidence="5" id="KW-1207">Sterol metabolism</keyword>
<keyword evidence="5" id="KW-0444">Lipid biosynthesis</keyword>
<dbReference type="GO" id="GO:0016126">
    <property type="term" value="P:sterol biosynthetic process"/>
    <property type="evidence" value="ECO:0007669"/>
    <property type="project" value="UniProtKB-KW"/>
</dbReference>
<sequence length="450" mass="49683">MSTRVAANVGIVAMEVYIPKNYVSQQELEQFEQVSAGKFTLGLGQERMAFVNDLEDIYSISLTVVQSLMEKYSISYSDIGRLEVGTETIIDHSKSVKSVIMQLFDPDHSDVEGIDNIHACYGGTNALFNAVAWVESSVWDGKYALVVAADIAEYASGPARPTGGVGAVAMLIGADAPMVLDIARGSHMEHAYDFYKPNLSSPYPVVDGHFSNICYLNSLDKCYERYKQKMSARGTCSNFNMNSNADYVVFHAPYNKLVQKSFARLLYNDFLNDPSSSRFESIAERASAIKPDDDRQISDVFGKFSAEEYAQKIGPSTILPRNLGNMYAASLYAGLASLVSSAAPKLTGKRIVMFSYGSGIASSMFSFAVRQDPASVGRVAKMQECLDIDNRLGQRQKQSPAILEETLACRDKLHTVPSFKPSGSTDWLFPGTYFLANKDSKSRRFYERHC</sequence>